<evidence type="ECO:0000313" key="4">
    <source>
        <dbReference type="Proteomes" id="UP001303222"/>
    </source>
</evidence>
<feature type="region of interest" description="Disordered" evidence="1">
    <location>
        <begin position="80"/>
        <end position="103"/>
    </location>
</feature>
<gene>
    <name evidence="3" type="ORF">QBC32DRAFT_327454</name>
</gene>
<keyword evidence="4" id="KW-1185">Reference proteome</keyword>
<keyword evidence="2" id="KW-0812">Transmembrane</keyword>
<evidence type="ECO:0000313" key="3">
    <source>
        <dbReference type="EMBL" id="KAK3948848.1"/>
    </source>
</evidence>
<dbReference type="EMBL" id="MU859241">
    <property type="protein sequence ID" value="KAK3948848.1"/>
    <property type="molecule type" value="Genomic_DNA"/>
</dbReference>
<sequence length="336" mass="36673">MFYSLLNYSCRSDTQHRRSFDVSKMAAVSVTVITTLTSVPQAFCQSYLTADGISSPVTTTIAPSFHPIHQSQNRHHNPLLLKRSSSSSPSPSSYFSSNDSDDDDTDGWKYVLRLYACGYRSGDYEDAIQPPPGQTCVLDLRDGFTGNNPYCTIPELRFSISADALVYRRFGCNAYPTTIDYLVTPHTVPLLATATTTGGVGEGGGGGKTERGNPSSEQQQKQNTKTHVNDNLDVVGQIAFVYSITMVIYAFLSPIVIDSHSNGKNKNLVSSLHIMANREPSPQRHRTELPEDCFGPAALSDCENLAATGRRLGHGSQQREADGLCELQDMIMGSQV</sequence>
<name>A0AAN6NRF9_9PEZI</name>
<proteinExistence type="predicted"/>
<dbReference type="AlphaFoldDB" id="A0AAN6NRF9"/>
<evidence type="ECO:0000256" key="2">
    <source>
        <dbReference type="SAM" id="Phobius"/>
    </source>
</evidence>
<keyword evidence="2" id="KW-0472">Membrane</keyword>
<feature type="transmembrane region" description="Helical" evidence="2">
    <location>
        <begin position="234"/>
        <end position="257"/>
    </location>
</feature>
<feature type="compositionally biased region" description="Gly residues" evidence="1">
    <location>
        <begin position="198"/>
        <end position="207"/>
    </location>
</feature>
<comment type="caution">
    <text evidence="3">The sequence shown here is derived from an EMBL/GenBank/DDBJ whole genome shotgun (WGS) entry which is preliminary data.</text>
</comment>
<organism evidence="3 4">
    <name type="scientific">Pseudoneurospora amorphoporcata</name>
    <dbReference type="NCBI Taxonomy" id="241081"/>
    <lineage>
        <taxon>Eukaryota</taxon>
        <taxon>Fungi</taxon>
        <taxon>Dikarya</taxon>
        <taxon>Ascomycota</taxon>
        <taxon>Pezizomycotina</taxon>
        <taxon>Sordariomycetes</taxon>
        <taxon>Sordariomycetidae</taxon>
        <taxon>Sordariales</taxon>
        <taxon>Sordariaceae</taxon>
        <taxon>Pseudoneurospora</taxon>
    </lineage>
</organism>
<keyword evidence="2" id="KW-1133">Transmembrane helix</keyword>
<reference evidence="3" key="2">
    <citation type="submission" date="2023-06" db="EMBL/GenBank/DDBJ databases">
        <authorList>
            <consortium name="Lawrence Berkeley National Laboratory"/>
            <person name="Mondo S.J."/>
            <person name="Hensen N."/>
            <person name="Bonometti L."/>
            <person name="Westerberg I."/>
            <person name="Brannstrom I.O."/>
            <person name="Guillou S."/>
            <person name="Cros-Aarteil S."/>
            <person name="Calhoun S."/>
            <person name="Haridas S."/>
            <person name="Kuo A."/>
            <person name="Pangilinan J."/>
            <person name="Riley R."/>
            <person name="Labutti K."/>
            <person name="Andreopoulos B."/>
            <person name="Lipzen A."/>
            <person name="Chen C."/>
            <person name="Yanf M."/>
            <person name="Daum C."/>
            <person name="Ng V."/>
            <person name="Clum A."/>
            <person name="Steindorff A."/>
            <person name="Ohm R."/>
            <person name="Martin F."/>
            <person name="Silar P."/>
            <person name="Natvig D."/>
            <person name="Lalanne C."/>
            <person name="Gautier V."/>
            <person name="Ament-Velasquez S.L."/>
            <person name="Kruys A."/>
            <person name="Hutchinson M.I."/>
            <person name="Powell A.J."/>
            <person name="Barry K."/>
            <person name="Miller A.N."/>
            <person name="Grigoriev I.V."/>
            <person name="Debuchy R."/>
            <person name="Gladieux P."/>
            <person name="Thoren M.H."/>
            <person name="Johannesson H."/>
        </authorList>
    </citation>
    <scope>NUCLEOTIDE SEQUENCE</scope>
    <source>
        <strain evidence="3">CBS 626.80</strain>
    </source>
</reference>
<feature type="region of interest" description="Disordered" evidence="1">
    <location>
        <begin position="194"/>
        <end position="228"/>
    </location>
</feature>
<evidence type="ECO:0000256" key="1">
    <source>
        <dbReference type="SAM" id="MobiDB-lite"/>
    </source>
</evidence>
<dbReference type="Proteomes" id="UP001303222">
    <property type="component" value="Unassembled WGS sequence"/>
</dbReference>
<feature type="compositionally biased region" description="Polar residues" evidence="1">
    <location>
        <begin position="213"/>
        <end position="226"/>
    </location>
</feature>
<protein>
    <submittedName>
        <fullName evidence="3">Uncharacterized protein</fullName>
    </submittedName>
</protein>
<reference evidence="3" key="1">
    <citation type="journal article" date="2023" name="Mol. Phylogenet. Evol.">
        <title>Genome-scale phylogeny and comparative genomics of the fungal order Sordariales.</title>
        <authorList>
            <person name="Hensen N."/>
            <person name="Bonometti L."/>
            <person name="Westerberg I."/>
            <person name="Brannstrom I.O."/>
            <person name="Guillou S."/>
            <person name="Cros-Aarteil S."/>
            <person name="Calhoun S."/>
            <person name="Haridas S."/>
            <person name="Kuo A."/>
            <person name="Mondo S."/>
            <person name="Pangilinan J."/>
            <person name="Riley R."/>
            <person name="LaButti K."/>
            <person name="Andreopoulos B."/>
            <person name="Lipzen A."/>
            <person name="Chen C."/>
            <person name="Yan M."/>
            <person name="Daum C."/>
            <person name="Ng V."/>
            <person name="Clum A."/>
            <person name="Steindorff A."/>
            <person name="Ohm R.A."/>
            <person name="Martin F."/>
            <person name="Silar P."/>
            <person name="Natvig D.O."/>
            <person name="Lalanne C."/>
            <person name="Gautier V."/>
            <person name="Ament-Velasquez S.L."/>
            <person name="Kruys A."/>
            <person name="Hutchinson M.I."/>
            <person name="Powell A.J."/>
            <person name="Barry K."/>
            <person name="Miller A.N."/>
            <person name="Grigoriev I.V."/>
            <person name="Debuchy R."/>
            <person name="Gladieux P."/>
            <person name="Hiltunen Thoren M."/>
            <person name="Johannesson H."/>
        </authorList>
    </citation>
    <scope>NUCLEOTIDE SEQUENCE</scope>
    <source>
        <strain evidence="3">CBS 626.80</strain>
    </source>
</reference>
<accession>A0AAN6NRF9</accession>
<feature type="compositionally biased region" description="Low complexity" evidence="1">
    <location>
        <begin position="84"/>
        <end position="98"/>
    </location>
</feature>